<protein>
    <recommendedName>
        <fullName evidence="7">DNA 3'-5' helicase</fullName>
        <ecNumber evidence="7">5.6.2.4</ecNumber>
    </recommendedName>
</protein>
<evidence type="ECO:0000256" key="5">
    <source>
        <dbReference type="ARBA" id="ARBA00023235"/>
    </source>
</evidence>
<feature type="binding site" evidence="9">
    <location>
        <begin position="232"/>
        <end position="239"/>
    </location>
    <ligand>
        <name>ATP</name>
        <dbReference type="ChEBI" id="CHEBI:30616"/>
    </ligand>
</feature>
<dbReference type="GO" id="GO:0033202">
    <property type="term" value="C:DNA helicase complex"/>
    <property type="evidence" value="ECO:0007669"/>
    <property type="project" value="TreeGrafter"/>
</dbReference>
<dbReference type="SUPFAM" id="SSF52540">
    <property type="entry name" value="P-loop containing nucleoside triphosphate hydrolases"/>
    <property type="match status" value="1"/>
</dbReference>
<evidence type="ECO:0000256" key="7">
    <source>
        <dbReference type="ARBA" id="ARBA00034808"/>
    </source>
</evidence>
<dbReference type="AlphaFoldDB" id="A0A9D1NMX1"/>
<evidence type="ECO:0000256" key="4">
    <source>
        <dbReference type="ARBA" id="ARBA00022840"/>
    </source>
</evidence>
<name>A0A9D1NMX1_9BACT</name>
<dbReference type="GO" id="GO:0016787">
    <property type="term" value="F:hydrolase activity"/>
    <property type="evidence" value="ECO:0007669"/>
    <property type="project" value="UniProtKB-UniRule"/>
</dbReference>
<dbReference type="PANTHER" id="PTHR11070">
    <property type="entry name" value="UVRD / RECB / PCRA DNA HELICASE FAMILY MEMBER"/>
    <property type="match status" value="1"/>
</dbReference>
<evidence type="ECO:0000256" key="6">
    <source>
        <dbReference type="ARBA" id="ARBA00034617"/>
    </source>
</evidence>
<gene>
    <name evidence="11" type="ORF">IAC79_05945</name>
</gene>
<dbReference type="PROSITE" id="PS51198">
    <property type="entry name" value="UVRD_HELICASE_ATP_BIND"/>
    <property type="match status" value="1"/>
</dbReference>
<dbReference type="InterPro" id="IPR014016">
    <property type="entry name" value="UvrD-like_ATP-bd"/>
</dbReference>
<evidence type="ECO:0000256" key="1">
    <source>
        <dbReference type="ARBA" id="ARBA00022741"/>
    </source>
</evidence>
<dbReference type="InterPro" id="IPR000212">
    <property type="entry name" value="DNA_helicase_UvrD/REP"/>
</dbReference>
<dbReference type="GO" id="GO:0005524">
    <property type="term" value="F:ATP binding"/>
    <property type="evidence" value="ECO:0007669"/>
    <property type="project" value="UniProtKB-UniRule"/>
</dbReference>
<reference evidence="11" key="1">
    <citation type="submission" date="2020-10" db="EMBL/GenBank/DDBJ databases">
        <authorList>
            <person name="Gilroy R."/>
        </authorList>
    </citation>
    <scope>NUCLEOTIDE SEQUENCE</scope>
    <source>
        <strain evidence="11">35461</strain>
    </source>
</reference>
<keyword evidence="3 9" id="KW-0347">Helicase</keyword>
<evidence type="ECO:0000313" key="11">
    <source>
        <dbReference type="EMBL" id="HIV09634.1"/>
    </source>
</evidence>
<accession>A0A9D1NMX1</accession>
<dbReference type="InterPro" id="IPR014017">
    <property type="entry name" value="DNA_helicase_UvrD-like_C"/>
</dbReference>
<dbReference type="Pfam" id="PF13361">
    <property type="entry name" value="UvrD_C"/>
    <property type="match status" value="2"/>
</dbReference>
<keyword evidence="2 9" id="KW-0378">Hydrolase</keyword>
<dbReference type="GO" id="GO:0003677">
    <property type="term" value="F:DNA binding"/>
    <property type="evidence" value="ECO:0007669"/>
    <property type="project" value="InterPro"/>
</dbReference>
<dbReference type="Proteomes" id="UP000886845">
    <property type="component" value="Unassembled WGS sequence"/>
</dbReference>
<evidence type="ECO:0000256" key="9">
    <source>
        <dbReference type="PROSITE-ProRule" id="PRU00560"/>
    </source>
</evidence>
<dbReference type="EMBL" id="DVOR01000191">
    <property type="protein sequence ID" value="HIV09634.1"/>
    <property type="molecule type" value="Genomic_DNA"/>
</dbReference>
<comment type="catalytic activity">
    <reaction evidence="6">
        <text>Couples ATP hydrolysis with the unwinding of duplex DNA by translocating in the 3'-5' direction.</text>
        <dbReference type="EC" id="5.6.2.4"/>
    </reaction>
</comment>
<evidence type="ECO:0000259" key="10">
    <source>
        <dbReference type="PROSITE" id="PS51198"/>
    </source>
</evidence>
<reference evidence="11" key="2">
    <citation type="journal article" date="2021" name="PeerJ">
        <title>Extensive microbial diversity within the chicken gut microbiome revealed by metagenomics and culture.</title>
        <authorList>
            <person name="Gilroy R."/>
            <person name="Ravi A."/>
            <person name="Getino M."/>
            <person name="Pursley I."/>
            <person name="Horton D.L."/>
            <person name="Alikhan N.F."/>
            <person name="Baker D."/>
            <person name="Gharbi K."/>
            <person name="Hall N."/>
            <person name="Watson M."/>
            <person name="Adriaenssens E.M."/>
            <person name="Foster-Nyarko E."/>
            <person name="Jarju S."/>
            <person name="Secka A."/>
            <person name="Antonio M."/>
            <person name="Oren A."/>
            <person name="Chaudhuri R.R."/>
            <person name="La Ragione R."/>
            <person name="Hildebrand F."/>
            <person name="Pallen M.J."/>
        </authorList>
    </citation>
    <scope>NUCLEOTIDE SEQUENCE</scope>
    <source>
        <strain evidence="11">35461</strain>
    </source>
</reference>
<dbReference type="PANTHER" id="PTHR11070:SF45">
    <property type="entry name" value="DNA 3'-5' HELICASE"/>
    <property type="match status" value="1"/>
</dbReference>
<dbReference type="GO" id="GO:0000725">
    <property type="term" value="P:recombinational repair"/>
    <property type="evidence" value="ECO:0007669"/>
    <property type="project" value="TreeGrafter"/>
</dbReference>
<sequence length="692" mass="78204">MRFDKVTPGRKPENIHCRTKETLHSYRVNKDWRLITYRWKEGEIILLLADKHDDAYRCAQNMRLVWENGKLNLPTVQDDKPVVIPIKTKMVPVIESQPTSNDAKPFAEYSDERLLKLGVPKEQVALVRGMTYAELENDRHLDVGTGLLLLEVASGTKPYDEAAKQVETERKRPSVEKVLSDHPGLREHYFVLTDENRDAFLNGELENWQVFLHPSQTDAVEIKANGPVFVSGPAGTGKSVVAFHRVKWLLRQKGFEDKRVLFTTYTKTLAKYALAMLGKLCTKEELARVDVMTFDAFLTKAWTRNGALKTALTRRDESNPYGLPSAIRDALEALFSPRRQYVHDRDRAFIAREWVDVILENDIRTEAAYKKVQRPRAYGFLSAQMRSRFWAIFSEWNAKLAGFSRRQHRPKVAALNALTEALTAPGPNEDKAFLLGRYGAVVVDEVQDFGASEYRFLAALTGNTIDHPRPTLYLTGDGHQRIYGRIGSFSQCNINVTNRSLTLKVCYRSTTAIREFAESLLKGAKVKGLDGEFETFGGESLVQGEPPEERYVSNYMAENNAIADAIQAWSKKASTNYGDYAVLLRNNRALATVAEKLETRGIPATPVIKKDELDLNDGRVKVMTMHSAKGLQFVGVVLALDAWPTIPKNFDTTDAEALEEHMLSERQLLYMAAMRAQRFVLLTSSNGHRADI</sequence>
<dbReference type="Pfam" id="PF00580">
    <property type="entry name" value="UvrD-helicase"/>
    <property type="match status" value="1"/>
</dbReference>
<proteinExistence type="predicted"/>
<keyword evidence="5" id="KW-0413">Isomerase</keyword>
<dbReference type="InterPro" id="IPR027417">
    <property type="entry name" value="P-loop_NTPase"/>
</dbReference>
<evidence type="ECO:0000256" key="2">
    <source>
        <dbReference type="ARBA" id="ARBA00022801"/>
    </source>
</evidence>
<comment type="catalytic activity">
    <reaction evidence="8">
        <text>ATP + H2O = ADP + phosphate + H(+)</text>
        <dbReference type="Rhea" id="RHEA:13065"/>
        <dbReference type="ChEBI" id="CHEBI:15377"/>
        <dbReference type="ChEBI" id="CHEBI:15378"/>
        <dbReference type="ChEBI" id="CHEBI:30616"/>
        <dbReference type="ChEBI" id="CHEBI:43474"/>
        <dbReference type="ChEBI" id="CHEBI:456216"/>
        <dbReference type="EC" id="5.6.2.4"/>
    </reaction>
</comment>
<comment type="caution">
    <text evidence="11">The sequence shown here is derived from an EMBL/GenBank/DDBJ whole genome shotgun (WGS) entry which is preliminary data.</text>
</comment>
<keyword evidence="1 9" id="KW-0547">Nucleotide-binding</keyword>
<dbReference type="GO" id="GO:0005829">
    <property type="term" value="C:cytosol"/>
    <property type="evidence" value="ECO:0007669"/>
    <property type="project" value="TreeGrafter"/>
</dbReference>
<evidence type="ECO:0000256" key="8">
    <source>
        <dbReference type="ARBA" id="ARBA00048988"/>
    </source>
</evidence>
<dbReference type="GO" id="GO:0043138">
    <property type="term" value="F:3'-5' DNA helicase activity"/>
    <property type="evidence" value="ECO:0007669"/>
    <property type="project" value="UniProtKB-EC"/>
</dbReference>
<evidence type="ECO:0000256" key="3">
    <source>
        <dbReference type="ARBA" id="ARBA00022806"/>
    </source>
</evidence>
<evidence type="ECO:0000313" key="12">
    <source>
        <dbReference type="Proteomes" id="UP000886845"/>
    </source>
</evidence>
<organism evidence="11 12">
    <name type="scientific">Candidatus Spyradenecus faecavium</name>
    <dbReference type="NCBI Taxonomy" id="2840947"/>
    <lineage>
        <taxon>Bacteria</taxon>
        <taxon>Pseudomonadati</taxon>
        <taxon>Lentisphaerota</taxon>
        <taxon>Lentisphaeria</taxon>
        <taxon>Lentisphaerales</taxon>
        <taxon>Lentisphaeraceae</taxon>
        <taxon>Lentisphaeraceae incertae sedis</taxon>
        <taxon>Candidatus Spyradenecus</taxon>
    </lineage>
</organism>
<dbReference type="Gene3D" id="3.40.50.300">
    <property type="entry name" value="P-loop containing nucleotide triphosphate hydrolases"/>
    <property type="match status" value="2"/>
</dbReference>
<dbReference type="EC" id="5.6.2.4" evidence="7"/>
<feature type="domain" description="UvrD-like helicase ATP-binding" evidence="10">
    <location>
        <begin position="211"/>
        <end position="510"/>
    </location>
</feature>
<keyword evidence="4 9" id="KW-0067">ATP-binding</keyword>